<evidence type="ECO:0000313" key="3">
    <source>
        <dbReference type="Proteomes" id="UP001175000"/>
    </source>
</evidence>
<protein>
    <submittedName>
        <fullName evidence="2">Uncharacterized protein</fullName>
    </submittedName>
</protein>
<accession>A0AA40C1B1</accession>
<sequence length="124" mass="13555">MSTPQLRAGKSWVDFIRAIQAITLFGEGFGDLFTPIQTAASCTRWNTVPEGNAASNSMMLAPGIYWTPAPTPSTAATAPPRARGGASEQATSTRTDASGQTEEQSGWGLREMWRSPRKRRRIRR</sequence>
<proteinExistence type="predicted"/>
<evidence type="ECO:0000313" key="2">
    <source>
        <dbReference type="EMBL" id="KAK0620918.1"/>
    </source>
</evidence>
<name>A0AA40C1B1_9PEZI</name>
<feature type="compositionally biased region" description="Polar residues" evidence="1">
    <location>
        <begin position="88"/>
        <end position="104"/>
    </location>
</feature>
<organism evidence="2 3">
    <name type="scientific">Immersiella caudata</name>
    <dbReference type="NCBI Taxonomy" id="314043"/>
    <lineage>
        <taxon>Eukaryota</taxon>
        <taxon>Fungi</taxon>
        <taxon>Dikarya</taxon>
        <taxon>Ascomycota</taxon>
        <taxon>Pezizomycotina</taxon>
        <taxon>Sordariomycetes</taxon>
        <taxon>Sordariomycetidae</taxon>
        <taxon>Sordariales</taxon>
        <taxon>Lasiosphaeriaceae</taxon>
        <taxon>Immersiella</taxon>
    </lineage>
</organism>
<dbReference type="Proteomes" id="UP001175000">
    <property type="component" value="Unassembled WGS sequence"/>
</dbReference>
<evidence type="ECO:0000256" key="1">
    <source>
        <dbReference type="SAM" id="MobiDB-lite"/>
    </source>
</evidence>
<keyword evidence="3" id="KW-1185">Reference proteome</keyword>
<comment type="caution">
    <text evidence="2">The sequence shown here is derived from an EMBL/GenBank/DDBJ whole genome shotgun (WGS) entry which is preliminary data.</text>
</comment>
<reference evidence="2" key="1">
    <citation type="submission" date="2023-06" db="EMBL/GenBank/DDBJ databases">
        <title>Genome-scale phylogeny and comparative genomics of the fungal order Sordariales.</title>
        <authorList>
            <consortium name="Lawrence Berkeley National Laboratory"/>
            <person name="Hensen N."/>
            <person name="Bonometti L."/>
            <person name="Westerberg I."/>
            <person name="Brannstrom I.O."/>
            <person name="Guillou S."/>
            <person name="Cros-Aarteil S."/>
            <person name="Calhoun S."/>
            <person name="Haridas S."/>
            <person name="Kuo A."/>
            <person name="Mondo S."/>
            <person name="Pangilinan J."/>
            <person name="Riley R."/>
            <person name="Labutti K."/>
            <person name="Andreopoulos B."/>
            <person name="Lipzen A."/>
            <person name="Chen C."/>
            <person name="Yanf M."/>
            <person name="Daum C."/>
            <person name="Ng V."/>
            <person name="Clum A."/>
            <person name="Steindorff A."/>
            <person name="Ohm R."/>
            <person name="Martin F."/>
            <person name="Silar P."/>
            <person name="Natvig D."/>
            <person name="Lalanne C."/>
            <person name="Gautier V."/>
            <person name="Ament-Velasquez S.L."/>
            <person name="Kruys A."/>
            <person name="Hutchinson M.I."/>
            <person name="Powell A.J."/>
            <person name="Barry K."/>
            <person name="Miller A.N."/>
            <person name="Grigoriev I.V."/>
            <person name="Debuchy R."/>
            <person name="Gladieux P."/>
            <person name="Thoren M.H."/>
            <person name="Johannesson H."/>
        </authorList>
    </citation>
    <scope>NUCLEOTIDE SEQUENCE</scope>
    <source>
        <strain evidence="2">CBS 606.72</strain>
    </source>
</reference>
<feature type="region of interest" description="Disordered" evidence="1">
    <location>
        <begin position="69"/>
        <end position="124"/>
    </location>
</feature>
<gene>
    <name evidence="2" type="ORF">B0T14DRAFT_522380</name>
</gene>
<feature type="compositionally biased region" description="Basic residues" evidence="1">
    <location>
        <begin position="115"/>
        <end position="124"/>
    </location>
</feature>
<dbReference type="EMBL" id="JAULSU010000004">
    <property type="protein sequence ID" value="KAK0620918.1"/>
    <property type="molecule type" value="Genomic_DNA"/>
</dbReference>
<dbReference type="AlphaFoldDB" id="A0AA40C1B1"/>
<feature type="compositionally biased region" description="Low complexity" evidence="1">
    <location>
        <begin position="72"/>
        <end position="87"/>
    </location>
</feature>